<organism evidence="1 2">
    <name type="scientific">Corchorus olitorius</name>
    <dbReference type="NCBI Taxonomy" id="93759"/>
    <lineage>
        <taxon>Eukaryota</taxon>
        <taxon>Viridiplantae</taxon>
        <taxon>Streptophyta</taxon>
        <taxon>Embryophyta</taxon>
        <taxon>Tracheophyta</taxon>
        <taxon>Spermatophyta</taxon>
        <taxon>Magnoliopsida</taxon>
        <taxon>eudicotyledons</taxon>
        <taxon>Gunneridae</taxon>
        <taxon>Pentapetalae</taxon>
        <taxon>rosids</taxon>
        <taxon>malvids</taxon>
        <taxon>Malvales</taxon>
        <taxon>Malvaceae</taxon>
        <taxon>Grewioideae</taxon>
        <taxon>Apeibeae</taxon>
        <taxon>Corchorus</taxon>
    </lineage>
</organism>
<dbReference type="EMBL" id="AWUE01018788">
    <property type="protein sequence ID" value="OMO78262.1"/>
    <property type="molecule type" value="Genomic_DNA"/>
</dbReference>
<evidence type="ECO:0000313" key="1">
    <source>
        <dbReference type="EMBL" id="OMO78262.1"/>
    </source>
</evidence>
<accession>A0A1R3I6N5</accession>
<gene>
    <name evidence="1" type="ORF">COLO4_24793</name>
</gene>
<dbReference type="AlphaFoldDB" id="A0A1R3I6N5"/>
<sequence>MSKPSKGLMGNEPKGSLWGVRVIADWCCSAKESGHFCRLVSCLPFGLFQMEFVSRPADVAS</sequence>
<keyword evidence="2" id="KW-1185">Reference proteome</keyword>
<reference evidence="2" key="1">
    <citation type="submission" date="2013-09" db="EMBL/GenBank/DDBJ databases">
        <title>Corchorus olitorius genome sequencing.</title>
        <authorList>
            <person name="Alam M."/>
            <person name="Haque M.S."/>
            <person name="Islam M.S."/>
            <person name="Emdad E.M."/>
            <person name="Islam M.M."/>
            <person name="Ahmed B."/>
            <person name="Halim A."/>
            <person name="Hossen Q.M.M."/>
            <person name="Hossain M.Z."/>
            <person name="Ahmed R."/>
            <person name="Khan M.M."/>
            <person name="Islam R."/>
            <person name="Rashid M.M."/>
            <person name="Khan S.A."/>
            <person name="Rahman M.S."/>
            <person name="Alam M."/>
            <person name="Yahiya A.S."/>
            <person name="Khan M.S."/>
            <person name="Azam M.S."/>
            <person name="Haque T."/>
            <person name="Lashkar M.Z.H."/>
            <person name="Akhand A.I."/>
            <person name="Morshed G."/>
            <person name="Roy S."/>
            <person name="Uddin K.S."/>
            <person name="Rabeya T."/>
            <person name="Hossain A.S."/>
            <person name="Chowdhury A."/>
            <person name="Snigdha A.R."/>
            <person name="Mortoza M.S."/>
            <person name="Matin S.A."/>
            <person name="Hoque S.M.E."/>
            <person name="Islam M.K."/>
            <person name="Roy D.K."/>
            <person name="Haider R."/>
            <person name="Moosa M.M."/>
            <person name="Elias S.M."/>
            <person name="Hasan A.M."/>
            <person name="Jahan S."/>
            <person name="Shafiuddin M."/>
            <person name="Mahmood N."/>
            <person name="Shommy N.S."/>
        </authorList>
    </citation>
    <scope>NUCLEOTIDE SEQUENCE [LARGE SCALE GENOMIC DNA]</scope>
    <source>
        <strain evidence="2">cv. O-4</strain>
    </source>
</reference>
<protein>
    <submittedName>
        <fullName evidence="1">Uncharacterized protein</fullName>
    </submittedName>
</protein>
<comment type="caution">
    <text evidence="1">The sequence shown here is derived from an EMBL/GenBank/DDBJ whole genome shotgun (WGS) entry which is preliminary data.</text>
</comment>
<name>A0A1R3I6N5_9ROSI</name>
<evidence type="ECO:0000313" key="2">
    <source>
        <dbReference type="Proteomes" id="UP000187203"/>
    </source>
</evidence>
<dbReference type="Proteomes" id="UP000187203">
    <property type="component" value="Unassembled WGS sequence"/>
</dbReference>
<proteinExistence type="predicted"/>